<protein>
    <submittedName>
        <fullName evidence="1">Uncharacterized protein</fullName>
    </submittedName>
</protein>
<dbReference type="AlphaFoldDB" id="A0A6C0K0H3"/>
<name>A0A6C0K0H3_9ZZZZ</name>
<proteinExistence type="predicted"/>
<accession>A0A6C0K0H3</accession>
<evidence type="ECO:0000313" key="1">
    <source>
        <dbReference type="EMBL" id="QHU09544.1"/>
    </source>
</evidence>
<dbReference type="EMBL" id="MN740738">
    <property type="protein sequence ID" value="QHU09544.1"/>
    <property type="molecule type" value="Genomic_DNA"/>
</dbReference>
<sequence length="84" mass="9351">MKWSIIVLLCIAIVLLIADRLIRIQPYVEKLRVVNESFQMPAVNARKCGVNMLPCMNTTKCGNGFCISTEPPVVIDKNPLPVLP</sequence>
<reference evidence="1" key="1">
    <citation type="journal article" date="2020" name="Nature">
        <title>Giant virus diversity and host interactions through global metagenomics.</title>
        <authorList>
            <person name="Schulz F."/>
            <person name="Roux S."/>
            <person name="Paez-Espino D."/>
            <person name="Jungbluth S."/>
            <person name="Walsh D.A."/>
            <person name="Denef V.J."/>
            <person name="McMahon K.D."/>
            <person name="Konstantinidis K.T."/>
            <person name="Eloe-Fadrosh E.A."/>
            <person name="Kyrpides N.C."/>
            <person name="Woyke T."/>
        </authorList>
    </citation>
    <scope>NUCLEOTIDE SEQUENCE</scope>
    <source>
        <strain evidence="1">GVMAG-S-1101164-105</strain>
    </source>
</reference>
<organism evidence="1">
    <name type="scientific">viral metagenome</name>
    <dbReference type="NCBI Taxonomy" id="1070528"/>
    <lineage>
        <taxon>unclassified sequences</taxon>
        <taxon>metagenomes</taxon>
        <taxon>organismal metagenomes</taxon>
    </lineage>
</organism>